<proteinExistence type="predicted"/>
<accession>A0A2U1AI62</accession>
<dbReference type="Proteomes" id="UP000245959">
    <property type="component" value="Unassembled WGS sequence"/>
</dbReference>
<keyword evidence="1" id="KW-1133">Transmembrane helix</keyword>
<dbReference type="EMBL" id="QEKH01000036">
    <property type="protein sequence ID" value="PVY36088.1"/>
    <property type="molecule type" value="Genomic_DNA"/>
</dbReference>
<gene>
    <name evidence="2" type="ORF">C8D82_1363</name>
</gene>
<evidence type="ECO:0000313" key="2">
    <source>
        <dbReference type="EMBL" id="PVY36088.1"/>
    </source>
</evidence>
<comment type="caution">
    <text evidence="2">The sequence shown here is derived from an EMBL/GenBank/DDBJ whole genome shotgun (WGS) entry which is preliminary data.</text>
</comment>
<dbReference type="InterPro" id="IPR045584">
    <property type="entry name" value="Pilin-like"/>
</dbReference>
<sequence length="269" mass="30295">MKYQNKKQIFHIFTLVELLVAMSVFSILLVLMLQFFSGAQKMWTGMEEKNNLYADARVAMDLMSTLLQSTYYSAGGTPFIIENPNTDNSKIYFAAQSKMDNLPGTKDIRFISFQRTGTHNEKLVMAIFADNGTDDSGPTAYSYFFPPYGEGAVTSYEVAKNLLVTKLDNKVSTTQDDNSAIVLNNVTGLRFIPFARMTTGGGSEIIAPSGNKYDRKPPYLIEIQLSLMDKKNFDTWSNLPTAQQDAFRQQHERTFTRAVFLGGRWAETL</sequence>
<evidence type="ECO:0000313" key="3">
    <source>
        <dbReference type="Proteomes" id="UP000245959"/>
    </source>
</evidence>
<feature type="transmembrane region" description="Helical" evidence="1">
    <location>
        <begin position="12"/>
        <end position="36"/>
    </location>
</feature>
<dbReference type="GeneID" id="78297480"/>
<keyword evidence="3" id="KW-1185">Reference proteome</keyword>
<reference evidence="2 3" key="1">
    <citation type="submission" date="2018-04" db="EMBL/GenBank/DDBJ databases">
        <title>Genomic Encyclopedia of Type Strains, Phase IV (KMG-IV): sequencing the most valuable type-strain genomes for metagenomic binning, comparative biology and taxonomic classification.</title>
        <authorList>
            <person name="Goeker M."/>
        </authorList>
    </citation>
    <scope>NUCLEOTIDE SEQUENCE [LARGE SCALE GENOMIC DNA]</scope>
    <source>
        <strain evidence="2 3">DSM 14823</strain>
    </source>
</reference>
<dbReference type="RefSeq" id="WP_133245266.1">
    <property type="nucleotide sequence ID" value="NZ_CABMMC010000119.1"/>
</dbReference>
<name>A0A2U1AI62_9BACT</name>
<keyword evidence="1" id="KW-0812">Transmembrane</keyword>
<dbReference type="AlphaFoldDB" id="A0A2U1AI62"/>
<dbReference type="SUPFAM" id="SSF54523">
    <property type="entry name" value="Pili subunits"/>
    <property type="match status" value="1"/>
</dbReference>
<keyword evidence="1" id="KW-0472">Membrane</keyword>
<protein>
    <submittedName>
        <fullName evidence="2">Uncharacterized protein (TIGR02599 family)</fullName>
    </submittedName>
</protein>
<organism evidence="2 3">
    <name type="scientific">Victivallis vadensis</name>
    <dbReference type="NCBI Taxonomy" id="172901"/>
    <lineage>
        <taxon>Bacteria</taxon>
        <taxon>Pseudomonadati</taxon>
        <taxon>Lentisphaerota</taxon>
        <taxon>Lentisphaeria</taxon>
        <taxon>Victivallales</taxon>
        <taxon>Victivallaceae</taxon>
        <taxon>Victivallis</taxon>
    </lineage>
</organism>
<evidence type="ECO:0000256" key="1">
    <source>
        <dbReference type="SAM" id="Phobius"/>
    </source>
</evidence>
<dbReference type="OrthoDB" id="10007855at2"/>